<organism evidence="2 3">
    <name type="scientific">Actinosynnema pretiosum</name>
    <dbReference type="NCBI Taxonomy" id="42197"/>
    <lineage>
        <taxon>Bacteria</taxon>
        <taxon>Bacillati</taxon>
        <taxon>Actinomycetota</taxon>
        <taxon>Actinomycetes</taxon>
        <taxon>Pseudonocardiales</taxon>
        <taxon>Pseudonocardiaceae</taxon>
        <taxon>Actinosynnema</taxon>
    </lineage>
</organism>
<dbReference type="Proteomes" id="UP000218505">
    <property type="component" value="Chromosome"/>
</dbReference>
<protein>
    <recommendedName>
        <fullName evidence="4">PH domain-containing protein</fullName>
    </recommendedName>
</protein>
<evidence type="ECO:0000256" key="1">
    <source>
        <dbReference type="SAM" id="Phobius"/>
    </source>
</evidence>
<name>A0A290Z612_9PSEU</name>
<dbReference type="EMBL" id="CP023445">
    <property type="protein sequence ID" value="ATE54438.1"/>
    <property type="molecule type" value="Genomic_DNA"/>
</dbReference>
<dbReference type="AlphaFoldDB" id="A0A290Z612"/>
<evidence type="ECO:0008006" key="4">
    <source>
        <dbReference type="Google" id="ProtNLM"/>
    </source>
</evidence>
<feature type="transmembrane region" description="Helical" evidence="1">
    <location>
        <begin position="165"/>
        <end position="182"/>
    </location>
</feature>
<accession>A0A290Z612</accession>
<feature type="transmembrane region" description="Helical" evidence="1">
    <location>
        <begin position="20"/>
        <end position="37"/>
    </location>
</feature>
<dbReference type="RefSeq" id="WP_096493583.1">
    <property type="nucleotide sequence ID" value="NZ_CP023445.1"/>
</dbReference>
<gene>
    <name evidence="2" type="ORF">CNX65_15015</name>
</gene>
<evidence type="ECO:0000313" key="3">
    <source>
        <dbReference type="Proteomes" id="UP000218505"/>
    </source>
</evidence>
<evidence type="ECO:0000313" key="2">
    <source>
        <dbReference type="EMBL" id="ATE54438.1"/>
    </source>
</evidence>
<keyword evidence="1" id="KW-0812">Transmembrane</keyword>
<reference evidence="2" key="1">
    <citation type="submission" date="2017-09" db="EMBL/GenBank/DDBJ databases">
        <title>Complete Genome Sequence of ansamitocin-producing Bacterium Actinosynnema pretiosum X47.</title>
        <authorList>
            <person name="Cao G."/>
            <person name="Zong G."/>
            <person name="Zhong C."/>
            <person name="Fu J."/>
        </authorList>
    </citation>
    <scope>NUCLEOTIDE SEQUENCE [LARGE SCALE GENOMIC DNA]</scope>
    <source>
        <strain evidence="2">X47</strain>
    </source>
</reference>
<keyword evidence="1" id="KW-0472">Membrane</keyword>
<keyword evidence="1" id="KW-1133">Transmembrane helix</keyword>
<dbReference type="KEGG" id="apre:CNX65_15015"/>
<proteinExistence type="predicted"/>
<sequence>MSQDLGAVKHIFKRKGEATFGKIGMVVMSIGTVFLLVKPPDNANYGTVVLWTTICTAFIWIAWLSTVRPVVELRERGAVVVNWFFRSEIPWDAVVSVEVASEVGSGVALLLRDDMRVELAAVSPSGANAMMGFGLQNRVRLLIEQMPKANGEGLVVRSKFDVDQIPFVFAMVVLIALGWFMLP</sequence>
<keyword evidence="3" id="KW-1185">Reference proteome</keyword>
<feature type="transmembrane region" description="Helical" evidence="1">
    <location>
        <begin position="43"/>
        <end position="64"/>
    </location>
</feature>